<dbReference type="AlphaFoldDB" id="A0ABD5ELS1"/>
<dbReference type="RefSeq" id="WP_093824309.1">
    <property type="nucleotide sequence ID" value="NZ_JAVRES010000004.1"/>
</dbReference>
<dbReference type="Proteomes" id="UP001183535">
    <property type="component" value="Unassembled WGS sequence"/>
</dbReference>
<evidence type="ECO:0000313" key="2">
    <source>
        <dbReference type="EMBL" id="MDT0435596.1"/>
    </source>
</evidence>
<evidence type="ECO:0000313" key="3">
    <source>
        <dbReference type="Proteomes" id="UP001183535"/>
    </source>
</evidence>
<organism evidence="2 3">
    <name type="scientific">Streptomyces doudnae</name>
    <dbReference type="NCBI Taxonomy" id="3075536"/>
    <lineage>
        <taxon>Bacteria</taxon>
        <taxon>Bacillati</taxon>
        <taxon>Actinomycetota</taxon>
        <taxon>Actinomycetes</taxon>
        <taxon>Kitasatosporales</taxon>
        <taxon>Streptomycetaceae</taxon>
        <taxon>Streptomyces</taxon>
    </lineage>
</organism>
<name>A0ABD5ELS1_9ACTN</name>
<keyword evidence="1" id="KW-0812">Transmembrane</keyword>
<sequence length="106" mass="10869">MHLTNAELWAAALGYALPPVIAIVVQPRWSGPVKGIFMLLVAVADGAGTAYFNDDFAGKPITTGILTAAVAIGLAYHTLWRPSGIAPRIEAATSTQTGTPAAPGTP</sequence>
<proteinExistence type="predicted"/>
<keyword evidence="3" id="KW-1185">Reference proteome</keyword>
<protein>
    <submittedName>
        <fullName evidence="2">Uncharacterized protein</fullName>
    </submittedName>
</protein>
<feature type="transmembrane region" description="Helical" evidence="1">
    <location>
        <begin position="6"/>
        <end position="24"/>
    </location>
</feature>
<keyword evidence="1" id="KW-0472">Membrane</keyword>
<accession>A0ABD5ELS1</accession>
<evidence type="ECO:0000256" key="1">
    <source>
        <dbReference type="SAM" id="Phobius"/>
    </source>
</evidence>
<feature type="transmembrane region" description="Helical" evidence="1">
    <location>
        <begin position="59"/>
        <end position="79"/>
    </location>
</feature>
<keyword evidence="1" id="KW-1133">Transmembrane helix</keyword>
<dbReference type="EMBL" id="JAVRES010000004">
    <property type="protein sequence ID" value="MDT0435596.1"/>
    <property type="molecule type" value="Genomic_DNA"/>
</dbReference>
<comment type="caution">
    <text evidence="2">The sequence shown here is derived from an EMBL/GenBank/DDBJ whole genome shotgun (WGS) entry which is preliminary data.</text>
</comment>
<reference evidence="3" key="1">
    <citation type="submission" date="2023-07" db="EMBL/GenBank/DDBJ databases">
        <title>30 novel species of actinomycetes from the DSMZ collection.</title>
        <authorList>
            <person name="Nouioui I."/>
        </authorList>
    </citation>
    <scope>NUCLEOTIDE SEQUENCE [LARGE SCALE GENOMIC DNA]</scope>
    <source>
        <strain evidence="3">DSM 41981</strain>
    </source>
</reference>
<gene>
    <name evidence="2" type="ORF">RM877_12970</name>
</gene>